<name>A0A7S3GDQ9_9EUKA</name>
<keyword evidence="2" id="KW-1133">Transmembrane helix</keyword>
<protein>
    <submittedName>
        <fullName evidence="3">Uncharacterized protein</fullName>
    </submittedName>
</protein>
<feature type="transmembrane region" description="Helical" evidence="2">
    <location>
        <begin position="66"/>
        <end position="91"/>
    </location>
</feature>
<dbReference type="EMBL" id="HBIB01039045">
    <property type="protein sequence ID" value="CAE0263100.1"/>
    <property type="molecule type" value="Transcribed_RNA"/>
</dbReference>
<evidence type="ECO:0000256" key="2">
    <source>
        <dbReference type="SAM" id="Phobius"/>
    </source>
</evidence>
<feature type="region of interest" description="Disordered" evidence="1">
    <location>
        <begin position="1"/>
        <end position="38"/>
    </location>
</feature>
<proteinExistence type="predicted"/>
<evidence type="ECO:0000313" key="3">
    <source>
        <dbReference type="EMBL" id="CAE0263100.1"/>
    </source>
</evidence>
<feature type="transmembrane region" description="Helical" evidence="2">
    <location>
        <begin position="132"/>
        <end position="155"/>
    </location>
</feature>
<feature type="transmembrane region" description="Helical" evidence="2">
    <location>
        <begin position="97"/>
        <end position="120"/>
    </location>
</feature>
<sequence>MSAYGNPDAENGAGQGQTGGAPDYGGPTAAPNQPKGTRIERARMLTTNTLDELGRIDGSTSKNKKIALYVVFGVLFAFVVACFLAVLSTSFTGHFELFMMSLVVAGVFAIMFLQIIWKNIDDKENAKRRWRLLIVTISVFIWTAITSVTMVGVAINRSVNNITCIV</sequence>
<keyword evidence="2" id="KW-0812">Transmembrane</keyword>
<dbReference type="AlphaFoldDB" id="A0A7S3GDQ9"/>
<reference evidence="3" key="1">
    <citation type="submission" date="2021-01" db="EMBL/GenBank/DDBJ databases">
        <authorList>
            <person name="Corre E."/>
            <person name="Pelletier E."/>
            <person name="Niang G."/>
            <person name="Scheremetjew M."/>
            <person name="Finn R."/>
            <person name="Kale V."/>
            <person name="Holt S."/>
            <person name="Cochrane G."/>
            <person name="Meng A."/>
            <person name="Brown T."/>
            <person name="Cohen L."/>
        </authorList>
    </citation>
    <scope>NUCLEOTIDE SEQUENCE</scope>
    <source>
        <strain evidence="3">NIES-2562</strain>
    </source>
</reference>
<feature type="compositionally biased region" description="Gly residues" evidence="1">
    <location>
        <begin position="13"/>
        <end position="23"/>
    </location>
</feature>
<gene>
    <name evidence="3" type="ORF">PBIL07802_LOCUS25397</name>
</gene>
<keyword evidence="2" id="KW-0472">Membrane</keyword>
<evidence type="ECO:0000256" key="1">
    <source>
        <dbReference type="SAM" id="MobiDB-lite"/>
    </source>
</evidence>
<accession>A0A7S3GDQ9</accession>
<organism evidence="3">
    <name type="scientific">Palpitomonas bilix</name>
    <dbReference type="NCBI Taxonomy" id="652834"/>
    <lineage>
        <taxon>Eukaryota</taxon>
        <taxon>Eukaryota incertae sedis</taxon>
    </lineage>
</organism>